<dbReference type="AlphaFoldDB" id="A0A8A4THU4"/>
<protein>
    <submittedName>
        <fullName evidence="1">Uncharacterized protein</fullName>
    </submittedName>
</protein>
<evidence type="ECO:0000313" key="1">
    <source>
        <dbReference type="EMBL" id="QTD49619.1"/>
    </source>
</evidence>
<dbReference type="RefSeq" id="WP_237379251.1">
    <property type="nucleotide sequence ID" value="NZ_CP071793.1"/>
</dbReference>
<proteinExistence type="predicted"/>
<dbReference type="Proteomes" id="UP000663929">
    <property type="component" value="Chromosome"/>
</dbReference>
<sequence>MSRLSIRGLSSQEEAEINRLLDLEEVDLYIELAQQLGTLDNKTDPEDKGKSWLGERIETIKKLICSEGNYCDFINENPNIRSVEIVAALGDLLSSVYGGLPVFTLASLLTQQQLNKLCECADR</sequence>
<keyword evidence="2" id="KW-1185">Reference proteome</keyword>
<name>A0A8A4THU4_SULCO</name>
<gene>
    <name evidence="1" type="ORF">J3U87_28870</name>
</gene>
<dbReference type="EMBL" id="CP071793">
    <property type="protein sequence ID" value="QTD49619.1"/>
    <property type="molecule type" value="Genomic_DNA"/>
</dbReference>
<organism evidence="1 2">
    <name type="scientific">Sulfidibacter corallicola</name>
    <dbReference type="NCBI Taxonomy" id="2818388"/>
    <lineage>
        <taxon>Bacteria</taxon>
        <taxon>Pseudomonadati</taxon>
        <taxon>Acidobacteriota</taxon>
        <taxon>Holophagae</taxon>
        <taxon>Acanthopleuribacterales</taxon>
        <taxon>Acanthopleuribacteraceae</taxon>
        <taxon>Sulfidibacter</taxon>
    </lineage>
</organism>
<reference evidence="1" key="1">
    <citation type="submission" date="2021-03" db="EMBL/GenBank/DDBJ databases">
        <title>Acanthopleuribacteraceae sp. M133.</title>
        <authorList>
            <person name="Wang G."/>
        </authorList>
    </citation>
    <scope>NUCLEOTIDE SEQUENCE</scope>
    <source>
        <strain evidence="1">M133</strain>
    </source>
</reference>
<dbReference type="KEGG" id="scor:J3U87_28870"/>
<accession>A0A8A4THU4</accession>
<evidence type="ECO:0000313" key="2">
    <source>
        <dbReference type="Proteomes" id="UP000663929"/>
    </source>
</evidence>